<reference evidence="5 7" key="3">
    <citation type="submission" date="2019-03" db="EMBL/GenBank/DDBJ databases">
        <authorList>
            <consortium name="Pathogen Informatics"/>
        </authorList>
    </citation>
    <scope>NUCLEOTIDE SEQUENCE [LARGE SCALE GENOMIC DNA]</scope>
    <source>
        <strain evidence="5 7">NCTC12282</strain>
    </source>
</reference>
<dbReference type="Pfam" id="PF03212">
    <property type="entry name" value="Pertactin"/>
    <property type="match status" value="1"/>
</dbReference>
<evidence type="ECO:0000313" key="6">
    <source>
        <dbReference type="Proteomes" id="UP000224974"/>
    </source>
</evidence>
<dbReference type="EMBL" id="PDDX01000001">
    <property type="protein sequence ID" value="PHI29070.1"/>
    <property type="molecule type" value="Genomic_DNA"/>
</dbReference>
<dbReference type="InterPro" id="IPR051551">
    <property type="entry name" value="Autotransporter_adhesion"/>
</dbReference>
<accession>A0A2C6BY70</accession>
<dbReference type="InterPro" id="IPR012332">
    <property type="entry name" value="Autotransporter_pectin_lyase_C"/>
</dbReference>
<proteinExistence type="predicted"/>
<dbReference type="PRINTS" id="PR01484">
    <property type="entry name" value="PRTACTNFAMLY"/>
</dbReference>
<keyword evidence="6" id="KW-1185">Reference proteome</keyword>
<dbReference type="Gene3D" id="2.40.128.130">
    <property type="entry name" value="Autotransporter beta-domain"/>
    <property type="match status" value="1"/>
</dbReference>
<feature type="chain" id="PRO_5033301250" evidence="2">
    <location>
        <begin position="29"/>
        <end position="794"/>
    </location>
</feature>
<reference evidence="6" key="1">
    <citation type="submission" date="2017-09" db="EMBL/GenBank/DDBJ databases">
        <title>FDA dAtabase for Regulatory Grade micrObial Sequences (FDA-ARGOS): Supporting development and validation of Infectious Disease Dx tests.</title>
        <authorList>
            <person name="Minogue T."/>
            <person name="Wolcott M."/>
            <person name="Wasieloski L."/>
            <person name="Aguilar W."/>
            <person name="Moore D."/>
            <person name="Tallon L."/>
            <person name="Sadzewicz L."/>
            <person name="Ott S."/>
            <person name="Zhao X."/>
            <person name="Nagaraj S."/>
            <person name="Vavikolanu K."/>
            <person name="Aluvathingal J."/>
            <person name="Nadendla S."/>
            <person name="Sichtig H."/>
        </authorList>
    </citation>
    <scope>NUCLEOTIDE SEQUENCE [LARGE SCALE GENOMIC DNA]</scope>
    <source>
        <strain evidence="6">FDAARGOS_387</strain>
    </source>
</reference>
<organism evidence="4 6">
    <name type="scientific">Budvicia aquatica</name>
    <dbReference type="NCBI Taxonomy" id="82979"/>
    <lineage>
        <taxon>Bacteria</taxon>
        <taxon>Pseudomonadati</taxon>
        <taxon>Pseudomonadota</taxon>
        <taxon>Gammaproteobacteria</taxon>
        <taxon>Enterobacterales</taxon>
        <taxon>Budviciaceae</taxon>
        <taxon>Budvicia</taxon>
    </lineage>
</organism>
<dbReference type="NCBIfam" id="TIGR01414">
    <property type="entry name" value="autotrans_barl"/>
    <property type="match status" value="1"/>
</dbReference>
<dbReference type="OrthoDB" id="6477647at2"/>
<dbReference type="InterPro" id="IPR036709">
    <property type="entry name" value="Autotransporte_beta_dom_sf"/>
</dbReference>
<dbReference type="SUPFAM" id="SSF103515">
    <property type="entry name" value="Autotransporter"/>
    <property type="match status" value="1"/>
</dbReference>
<dbReference type="Proteomes" id="UP000224974">
    <property type="component" value="Unassembled WGS sequence"/>
</dbReference>
<sequence length="794" mass="85676">MQYRLQKTYLTIVISSIVTASFSIGAYAAPCSGYTISTVCEQSKFGPDEFHSISAGDGITLGSEDNHFVMQGDGYELYSPNNHFRIQISSGTVKFMEVNDSWFSVGGTSTAGSNVSIYGRAENTTLNNSGMWVMTTADQTVARGNSYVMVSTQFASDGSSYVETKDDGSVWYAPVVTNSRYYDNSKETLWGIQREDRGWDTVATSKNSTFFNDSSQLVSTNGRSIDAIFNDQSSQQVANLGVSTNAIFNHSSSQILYAGSEANNTTLNDNAYSWVKAEAKLSGTTRVNNAAIIYMDSATDGGAVADKVILNGNDTTLIVRHSSNNNAVATISDLNLQGGSVKFQNGGSDNYASLQVGTLSGSGIFSFNTTINQGKGNILNIDNGSGNHKVIINDSGEEITSAGNQTLNIINDKSNGADFSLASLSGETIAGVDGGAYMYSLKQMRDKDGLAGNIWYLGADWQATVDPKPDPDPEVIPPIVILPPSPEHKTTPSTDAVLSMASASQFIFDGELQNLRLRKGDLRNNAGDSFGAWGRYLSNNTRVNTSSGAAYKLQQDGFEIGGDKAINLATGKMLIGGFTAYSYSKLKHARGGNSNIDSYSLGIYATYFDNSGYYLDGVLKANRFNNSLNASTTNGDIARSDYHQNAIGASVETGYNYQLNQGMFIEPYLRASYFSAESKSIELNNGMKADLDHNRSAKGELGISVGKTFDLAQGTTLSPYVKAAIEREFIKSNNVRINQRYDFNNDLSGNIGKYGLGINATVSEKTSLYMELNYRNGSQIESPIQGNVGFRYNF</sequence>
<evidence type="ECO:0000256" key="1">
    <source>
        <dbReference type="ARBA" id="ARBA00022729"/>
    </source>
</evidence>
<dbReference type="InterPro" id="IPR004899">
    <property type="entry name" value="Pertactin_central"/>
</dbReference>
<evidence type="ECO:0000313" key="4">
    <source>
        <dbReference type="EMBL" id="PHI29070.1"/>
    </source>
</evidence>
<evidence type="ECO:0000256" key="2">
    <source>
        <dbReference type="SAM" id="SignalP"/>
    </source>
</evidence>
<reference evidence="4" key="2">
    <citation type="submission" date="2017-09" db="EMBL/GenBank/DDBJ databases">
        <title>FDA dAtabase for Regulatory Grade micrObial Sequences (FDA-ARGOS): Supporting development and validation of Infectious Disease Dx tests.</title>
        <authorList>
            <person name="Minogue T."/>
            <person name="Wolcott M."/>
            <person name="Wasieloski L."/>
            <person name="Aguilar W."/>
            <person name="Moore D."/>
            <person name="Tallon L.J."/>
            <person name="Sadzewicz L."/>
            <person name="Ott S."/>
            <person name="Zhao X."/>
            <person name="Nagaraj S."/>
            <person name="Vavikolanu K."/>
            <person name="Aluvathingal J."/>
            <person name="Nadendla S."/>
            <person name="Sichtig H."/>
        </authorList>
    </citation>
    <scope>NUCLEOTIDE SEQUENCE</scope>
    <source>
        <strain evidence="4">FDAARGOS_387</strain>
    </source>
</reference>
<dbReference type="EMBL" id="CAADJA010000002">
    <property type="protein sequence ID" value="VFS47228.1"/>
    <property type="molecule type" value="Genomic_DNA"/>
</dbReference>
<dbReference type="SMART" id="SM00869">
    <property type="entry name" value="Autotransporter"/>
    <property type="match status" value="1"/>
</dbReference>
<keyword evidence="1 2" id="KW-0732">Signal</keyword>
<dbReference type="PROSITE" id="PS51208">
    <property type="entry name" value="AUTOTRANSPORTER"/>
    <property type="match status" value="1"/>
</dbReference>
<dbReference type="InterPro" id="IPR003991">
    <property type="entry name" value="Pertactin_virulence_factor"/>
</dbReference>
<gene>
    <name evidence="5" type="primary">tibA_8</name>
    <name evidence="4" type="ORF">CRN84_06935</name>
    <name evidence="5" type="ORF">NCTC12282_02163</name>
</gene>
<dbReference type="InterPro" id="IPR011050">
    <property type="entry name" value="Pectin_lyase_fold/virulence"/>
</dbReference>
<dbReference type="RefSeq" id="WP_029096341.1">
    <property type="nucleotide sequence ID" value="NZ_CAADJA010000002.1"/>
</dbReference>
<protein>
    <submittedName>
        <fullName evidence="5">Adhesin/invasin TibA autotransporter</fullName>
    </submittedName>
    <submittedName>
        <fullName evidence="4">Autotransporter outer membrane beta-barrel domain-containing protein</fullName>
    </submittedName>
</protein>
<evidence type="ECO:0000259" key="3">
    <source>
        <dbReference type="PROSITE" id="PS51208"/>
    </source>
</evidence>
<dbReference type="Pfam" id="PF03797">
    <property type="entry name" value="Autotransporter"/>
    <property type="match status" value="1"/>
</dbReference>
<dbReference type="InterPro" id="IPR005546">
    <property type="entry name" value="Autotransporte_beta"/>
</dbReference>
<evidence type="ECO:0000313" key="5">
    <source>
        <dbReference type="EMBL" id="VFS47228.1"/>
    </source>
</evidence>
<dbReference type="InterPro" id="IPR006315">
    <property type="entry name" value="OM_autotransptr_brl_dom"/>
</dbReference>
<dbReference type="SUPFAM" id="SSF51126">
    <property type="entry name" value="Pectin lyase-like"/>
    <property type="match status" value="1"/>
</dbReference>
<dbReference type="Proteomes" id="UP000373449">
    <property type="component" value="Unassembled WGS sequence"/>
</dbReference>
<dbReference type="PANTHER" id="PTHR35037:SF7">
    <property type="entry name" value="AUTOTRANSPORTER"/>
    <property type="match status" value="1"/>
</dbReference>
<dbReference type="STRING" id="1111728.GCA_000427805_00767"/>
<dbReference type="GO" id="GO:0019867">
    <property type="term" value="C:outer membrane"/>
    <property type="evidence" value="ECO:0007669"/>
    <property type="project" value="InterPro"/>
</dbReference>
<feature type="domain" description="Autotransporter" evidence="3">
    <location>
        <begin position="525"/>
        <end position="794"/>
    </location>
</feature>
<feature type="signal peptide" evidence="2">
    <location>
        <begin position="1"/>
        <end position="28"/>
    </location>
</feature>
<dbReference type="AlphaFoldDB" id="A0A2C6BY70"/>
<name>A0A2C6BY70_9GAMM</name>
<dbReference type="PANTHER" id="PTHR35037">
    <property type="entry name" value="C-TERMINAL REGION OF AIDA-LIKE PROTEIN"/>
    <property type="match status" value="1"/>
</dbReference>
<evidence type="ECO:0000313" key="7">
    <source>
        <dbReference type="Proteomes" id="UP000373449"/>
    </source>
</evidence>
<dbReference type="Gene3D" id="2.160.20.20">
    <property type="match status" value="1"/>
</dbReference>